<dbReference type="Proteomes" id="UP001321786">
    <property type="component" value="Chromosome"/>
</dbReference>
<feature type="transmembrane region" description="Helical" evidence="6">
    <location>
        <begin position="175"/>
        <end position="194"/>
    </location>
</feature>
<proteinExistence type="inferred from homology"/>
<evidence type="ECO:0000256" key="2">
    <source>
        <dbReference type="ARBA" id="ARBA00007362"/>
    </source>
</evidence>
<dbReference type="PANTHER" id="PTHR22911:SF6">
    <property type="entry name" value="SOLUTE CARRIER FAMILY 35 MEMBER G1"/>
    <property type="match status" value="1"/>
</dbReference>
<accession>A0AAU9E8T8</accession>
<evidence type="ECO:0000256" key="5">
    <source>
        <dbReference type="ARBA" id="ARBA00023136"/>
    </source>
</evidence>
<dbReference type="InterPro" id="IPR037185">
    <property type="entry name" value="EmrE-like"/>
</dbReference>
<dbReference type="RefSeq" id="WP_338536515.1">
    <property type="nucleotide sequence ID" value="NZ_AP028654.1"/>
</dbReference>
<feature type="transmembrane region" description="Helical" evidence="6">
    <location>
        <begin position="66"/>
        <end position="82"/>
    </location>
</feature>
<feature type="chain" id="PRO_5043684070" evidence="7">
    <location>
        <begin position="28"/>
        <end position="278"/>
    </location>
</feature>
<evidence type="ECO:0000256" key="7">
    <source>
        <dbReference type="SAM" id="SignalP"/>
    </source>
</evidence>
<dbReference type="PANTHER" id="PTHR22911">
    <property type="entry name" value="ACYL-MALONYL CONDENSING ENZYME-RELATED"/>
    <property type="match status" value="1"/>
</dbReference>
<keyword evidence="5 6" id="KW-0472">Membrane</keyword>
<dbReference type="Pfam" id="PF00892">
    <property type="entry name" value="EamA"/>
    <property type="match status" value="2"/>
</dbReference>
<feature type="domain" description="EamA" evidence="8">
    <location>
        <begin position="147"/>
        <end position="274"/>
    </location>
</feature>
<feature type="transmembrane region" description="Helical" evidence="6">
    <location>
        <begin position="200"/>
        <end position="221"/>
    </location>
</feature>
<feature type="signal peptide" evidence="7">
    <location>
        <begin position="1"/>
        <end position="27"/>
    </location>
</feature>
<evidence type="ECO:0000256" key="4">
    <source>
        <dbReference type="ARBA" id="ARBA00022989"/>
    </source>
</evidence>
<comment type="similarity">
    <text evidence="2">Belongs to the EamA transporter family.</text>
</comment>
<feature type="transmembrane region" description="Helical" evidence="6">
    <location>
        <begin position="233"/>
        <end position="252"/>
    </location>
</feature>
<reference evidence="9 10" key="1">
    <citation type="submission" date="2023-08" db="EMBL/GenBank/DDBJ databases">
        <title>Helicovermis profunda gen. nov., sp. nov., a novel mesophilic, fermentative bacterium within the Bacillota from a deep-sea hydrothermal vent chimney.</title>
        <authorList>
            <person name="Miyazaki U."/>
            <person name="Mizutani D."/>
            <person name="Hashimoto Y."/>
            <person name="Tame A."/>
            <person name="Sawayama S."/>
            <person name="Miyazaki J."/>
            <person name="Takai K."/>
            <person name="Nakagawa S."/>
        </authorList>
    </citation>
    <scope>NUCLEOTIDE SEQUENCE [LARGE SCALE GENOMIC DNA]</scope>
    <source>
        <strain evidence="9 10">S502</strain>
    </source>
</reference>
<evidence type="ECO:0000313" key="10">
    <source>
        <dbReference type="Proteomes" id="UP001321786"/>
    </source>
</evidence>
<keyword evidence="10" id="KW-1185">Reference proteome</keyword>
<evidence type="ECO:0000256" key="6">
    <source>
        <dbReference type="SAM" id="Phobius"/>
    </source>
</evidence>
<comment type="subcellular location">
    <subcellularLocation>
        <location evidence="1">Membrane</location>
        <topology evidence="1">Multi-pass membrane protein</topology>
    </subcellularLocation>
</comment>
<gene>
    <name evidence="9" type="ORF">HLPR_05130</name>
</gene>
<dbReference type="KEGG" id="hprf:HLPR_05130"/>
<evidence type="ECO:0000259" key="8">
    <source>
        <dbReference type="Pfam" id="PF00892"/>
    </source>
</evidence>
<dbReference type="EMBL" id="AP028654">
    <property type="protein sequence ID" value="BEP28182.1"/>
    <property type="molecule type" value="Genomic_DNA"/>
</dbReference>
<feature type="transmembrane region" description="Helical" evidence="6">
    <location>
        <begin position="94"/>
        <end position="112"/>
    </location>
</feature>
<feature type="transmembrane region" description="Helical" evidence="6">
    <location>
        <begin position="37"/>
        <end position="54"/>
    </location>
</feature>
<feature type="transmembrane region" description="Helical" evidence="6">
    <location>
        <begin position="258"/>
        <end position="275"/>
    </location>
</feature>
<evidence type="ECO:0000256" key="1">
    <source>
        <dbReference type="ARBA" id="ARBA00004141"/>
    </source>
</evidence>
<evidence type="ECO:0000313" key="9">
    <source>
        <dbReference type="EMBL" id="BEP28182.1"/>
    </source>
</evidence>
<sequence length="278" mass="31082">MIKKNKGILFILASSLFFALMATSVKSAPNIPQVEKIFFRNFIGLIVISFSLYKNKTPLKPNNIKLMSLRSIFGLFGVALYYNSLAHLKLSDAVIINKLSPFFVLILSVIFLKEKITKYKLISLVLAVTGAILVLKPSFDYTFLPALSGLFGAFFAGSAYTTIRKLTKYDKAKLIVFYFCLFSSVVMFPLMLMGNFKIPTLFEFISLISIGVSALIAQLFMTNAYKYAPASELAIYSNANIVFSTLIGLIFWSEIPDIYSIIGVFIIVFAVYVNTKNK</sequence>
<evidence type="ECO:0000256" key="3">
    <source>
        <dbReference type="ARBA" id="ARBA00022692"/>
    </source>
</evidence>
<dbReference type="AlphaFoldDB" id="A0AAU9E8T8"/>
<keyword evidence="4 6" id="KW-1133">Transmembrane helix</keyword>
<name>A0AAU9E8T8_9FIRM</name>
<feature type="domain" description="EamA" evidence="8">
    <location>
        <begin position="6"/>
        <end position="135"/>
    </location>
</feature>
<feature type="transmembrane region" description="Helical" evidence="6">
    <location>
        <begin position="141"/>
        <end position="163"/>
    </location>
</feature>
<keyword evidence="7" id="KW-0732">Signal</keyword>
<dbReference type="SUPFAM" id="SSF103481">
    <property type="entry name" value="Multidrug resistance efflux transporter EmrE"/>
    <property type="match status" value="2"/>
</dbReference>
<keyword evidence="3 6" id="KW-0812">Transmembrane</keyword>
<protein>
    <submittedName>
        <fullName evidence="9">DMT family transporter</fullName>
    </submittedName>
</protein>
<feature type="transmembrane region" description="Helical" evidence="6">
    <location>
        <begin position="119"/>
        <end position="135"/>
    </location>
</feature>
<dbReference type="InterPro" id="IPR000620">
    <property type="entry name" value="EamA_dom"/>
</dbReference>
<dbReference type="GO" id="GO:0016020">
    <property type="term" value="C:membrane"/>
    <property type="evidence" value="ECO:0007669"/>
    <property type="project" value="UniProtKB-SubCell"/>
</dbReference>
<organism evidence="9 10">
    <name type="scientific">Helicovermis profundi</name>
    <dbReference type="NCBI Taxonomy" id="3065157"/>
    <lineage>
        <taxon>Bacteria</taxon>
        <taxon>Bacillati</taxon>
        <taxon>Bacillota</taxon>
        <taxon>Clostridia</taxon>
        <taxon>Helicovermis</taxon>
    </lineage>
</organism>
<dbReference type="Gene3D" id="1.10.3730.20">
    <property type="match status" value="1"/>
</dbReference>